<organism evidence="9 10">
    <name type="scientific">Actinocatenispora comari</name>
    <dbReference type="NCBI Taxonomy" id="2807577"/>
    <lineage>
        <taxon>Bacteria</taxon>
        <taxon>Bacillati</taxon>
        <taxon>Actinomycetota</taxon>
        <taxon>Actinomycetes</taxon>
        <taxon>Micromonosporales</taxon>
        <taxon>Micromonosporaceae</taxon>
        <taxon>Actinocatenispora</taxon>
    </lineage>
</organism>
<keyword evidence="2" id="KW-0378">Hydrolase</keyword>
<dbReference type="InterPro" id="IPR008918">
    <property type="entry name" value="HhH2"/>
</dbReference>
<dbReference type="PANTHER" id="PTHR42646">
    <property type="entry name" value="FLAP ENDONUCLEASE XNI"/>
    <property type="match status" value="1"/>
</dbReference>
<accession>A0A8J4EPT3</accession>
<comment type="caution">
    <text evidence="9">The sequence shown here is derived from an EMBL/GenBank/DDBJ whole genome shotgun (WGS) entry which is preliminary data.</text>
</comment>
<dbReference type="Gene3D" id="1.10.150.20">
    <property type="entry name" value="5' to 3' exonuclease, C-terminal subdomain"/>
    <property type="match status" value="1"/>
</dbReference>
<evidence type="ECO:0000256" key="7">
    <source>
        <dbReference type="SAM" id="MobiDB-lite"/>
    </source>
</evidence>
<sequence length="300" mass="32380">MGVPRAHQTAIPLQPGTDDGAPPLLLVDGHNLLWGGTFGFPAAIYSRDKTRTLTGLFAFFALLRVAIREEVPGGSPEVIVVFDGEHGGAARKEEHAGYKASRPTDDAALEPLQYLPDVQRGLDLCGISWIEIDTAEADDVIAALVAATPAPRPVLIMSRDRDYYQLINDRVRVLNTKFRAGKRLVDPAQVYDRFAVTPAQWADYRALAGDPADEIPGVRGVGAKTAAQLLAGGLTLDDLPASGRLASGRGRLVSDQYDIALKWRQMIQLDHTLDVPLTPTGQPSPLLPKPADVVEALGRW</sequence>
<keyword evidence="10" id="KW-1185">Reference proteome</keyword>
<keyword evidence="1" id="KW-0540">Nuclease</keyword>
<evidence type="ECO:0000256" key="1">
    <source>
        <dbReference type="ARBA" id="ARBA00022722"/>
    </source>
</evidence>
<gene>
    <name evidence="9" type="ORF">NUM_43180</name>
</gene>
<dbReference type="InterPro" id="IPR029060">
    <property type="entry name" value="PIN-like_dom_sf"/>
</dbReference>
<dbReference type="RefSeq" id="WP_207126755.1">
    <property type="nucleotide sequence ID" value="NZ_BOPO01000084.1"/>
</dbReference>
<proteinExistence type="predicted"/>
<dbReference type="GO" id="GO:0008409">
    <property type="term" value="F:5'-3' exonuclease activity"/>
    <property type="evidence" value="ECO:0007669"/>
    <property type="project" value="InterPro"/>
</dbReference>
<evidence type="ECO:0000256" key="3">
    <source>
        <dbReference type="ARBA" id="ARBA00022839"/>
    </source>
</evidence>
<dbReference type="InterPro" id="IPR020046">
    <property type="entry name" value="5-3_exonucl_a-hlix_arch_N"/>
</dbReference>
<dbReference type="InterPro" id="IPR020045">
    <property type="entry name" value="DNA_polI_H3TH"/>
</dbReference>
<evidence type="ECO:0000313" key="10">
    <source>
        <dbReference type="Proteomes" id="UP000614996"/>
    </source>
</evidence>
<dbReference type="PANTHER" id="PTHR42646:SF2">
    <property type="entry name" value="5'-3' EXONUCLEASE FAMILY PROTEIN"/>
    <property type="match status" value="1"/>
</dbReference>
<feature type="domain" description="5'-3' exonuclease" evidence="8">
    <location>
        <begin position="21"/>
        <end position="283"/>
    </location>
</feature>
<dbReference type="SMART" id="SM00475">
    <property type="entry name" value="53EXOc"/>
    <property type="match status" value="1"/>
</dbReference>
<dbReference type="SMART" id="SM00279">
    <property type="entry name" value="HhH2"/>
    <property type="match status" value="1"/>
</dbReference>
<keyword evidence="4" id="KW-0238">DNA-binding</keyword>
<dbReference type="CDD" id="cd09859">
    <property type="entry name" value="PIN_53EXO"/>
    <property type="match status" value="1"/>
</dbReference>
<dbReference type="CDD" id="cd09898">
    <property type="entry name" value="H3TH_53EXO"/>
    <property type="match status" value="1"/>
</dbReference>
<evidence type="ECO:0000256" key="2">
    <source>
        <dbReference type="ARBA" id="ARBA00022801"/>
    </source>
</evidence>
<name>A0A8J4EPT3_9ACTN</name>
<keyword evidence="3" id="KW-0269">Exonuclease</keyword>
<dbReference type="InterPro" id="IPR002421">
    <property type="entry name" value="5-3_exonuclease"/>
</dbReference>
<dbReference type="SUPFAM" id="SSF47807">
    <property type="entry name" value="5' to 3' exonuclease, C-terminal subdomain"/>
    <property type="match status" value="1"/>
</dbReference>
<dbReference type="InterPro" id="IPR038969">
    <property type="entry name" value="FEN"/>
</dbReference>
<protein>
    <recommendedName>
        <fullName evidence="6">5'-3' exonuclease</fullName>
    </recommendedName>
</protein>
<comment type="function">
    <text evidence="5">5'-3' exonuclease acting preferentially on double-stranded DNA.</text>
</comment>
<evidence type="ECO:0000256" key="4">
    <source>
        <dbReference type="ARBA" id="ARBA00023125"/>
    </source>
</evidence>
<evidence type="ECO:0000313" key="9">
    <source>
        <dbReference type="EMBL" id="GIL29064.1"/>
    </source>
</evidence>
<dbReference type="AlphaFoldDB" id="A0A8J4EPT3"/>
<dbReference type="InterPro" id="IPR036279">
    <property type="entry name" value="5-3_exonuclease_C_sf"/>
</dbReference>
<evidence type="ECO:0000259" key="8">
    <source>
        <dbReference type="SMART" id="SM00475"/>
    </source>
</evidence>
<dbReference type="Gene3D" id="3.40.50.1010">
    <property type="entry name" value="5'-nuclease"/>
    <property type="match status" value="1"/>
</dbReference>
<dbReference type="Pfam" id="PF02739">
    <property type="entry name" value="5_3_exonuc_N"/>
    <property type="match status" value="1"/>
</dbReference>
<feature type="region of interest" description="Disordered" evidence="7">
    <location>
        <begin position="1"/>
        <end position="20"/>
    </location>
</feature>
<dbReference type="Proteomes" id="UP000614996">
    <property type="component" value="Unassembled WGS sequence"/>
</dbReference>
<reference evidence="10" key="1">
    <citation type="journal article" date="2021" name="Int. J. Syst. Evol. Microbiol.">
        <title>Actinocatenispora comari sp. nov., an endophytic actinomycete isolated from aerial parts of Comarum salesowianum.</title>
        <authorList>
            <person name="Oyunbileg N."/>
            <person name="Iizaka Y."/>
            <person name="Hamada M."/>
            <person name="Davaapurev B.O."/>
            <person name="Fukumoto A."/>
            <person name="Tsetseg B."/>
            <person name="Kato F."/>
            <person name="Tamura T."/>
            <person name="Batkhuu J."/>
            <person name="Anzai Y."/>
        </authorList>
    </citation>
    <scope>NUCLEOTIDE SEQUENCE [LARGE SCALE GENOMIC DNA]</scope>
    <source>
        <strain evidence="10">NUM-2625</strain>
    </source>
</reference>
<evidence type="ECO:0000256" key="5">
    <source>
        <dbReference type="ARBA" id="ARBA00049957"/>
    </source>
</evidence>
<dbReference type="GO" id="GO:0033567">
    <property type="term" value="P:DNA replication, Okazaki fragment processing"/>
    <property type="evidence" value="ECO:0007669"/>
    <property type="project" value="InterPro"/>
</dbReference>
<dbReference type="SUPFAM" id="SSF88723">
    <property type="entry name" value="PIN domain-like"/>
    <property type="match status" value="1"/>
</dbReference>
<dbReference type="Pfam" id="PF01367">
    <property type="entry name" value="5_3_exonuc"/>
    <property type="match status" value="1"/>
</dbReference>
<dbReference type="GO" id="GO:0017108">
    <property type="term" value="F:5'-flap endonuclease activity"/>
    <property type="evidence" value="ECO:0007669"/>
    <property type="project" value="InterPro"/>
</dbReference>
<dbReference type="GO" id="GO:0003677">
    <property type="term" value="F:DNA binding"/>
    <property type="evidence" value="ECO:0007669"/>
    <property type="project" value="UniProtKB-KW"/>
</dbReference>
<evidence type="ECO:0000256" key="6">
    <source>
        <dbReference type="ARBA" id="ARBA00050026"/>
    </source>
</evidence>
<dbReference type="EMBL" id="BOPO01000084">
    <property type="protein sequence ID" value="GIL29064.1"/>
    <property type="molecule type" value="Genomic_DNA"/>
</dbReference>